<reference evidence="1" key="1">
    <citation type="journal article" date="2020" name="bioRxiv">
        <title>Genomic and phenotypic heterogeneity of clinical isolates of the human pathogens Aspergillus fumigatus, Aspergillus lentulus and Aspergillus fumigatiaffinis.</title>
        <authorList>
            <person name="dos Santos R.A.C."/>
            <person name="Steenwyk J.L."/>
            <person name="Rivero-Menendez O."/>
            <person name="Mead M.E."/>
            <person name="Silva L.P."/>
            <person name="Bastos R.W."/>
            <person name="Alastruey-Izquierdo A."/>
            <person name="Goldman G.H."/>
            <person name="Rokas A."/>
        </authorList>
    </citation>
    <scope>NUCLEOTIDE SEQUENCE</scope>
    <source>
        <strain evidence="1">CNM-CM6805</strain>
    </source>
</reference>
<accession>A0A8H4EFL2</accession>
<protein>
    <submittedName>
        <fullName evidence="1">Uncharacterized protein</fullName>
    </submittedName>
</protein>
<dbReference type="Proteomes" id="UP000653565">
    <property type="component" value="Unassembled WGS sequence"/>
</dbReference>
<keyword evidence="2" id="KW-1185">Reference proteome</keyword>
<sequence length="314" mass="34524">MKSLAPSQRSLQSPWHRLLLMSARTSGRAHVTVQHQKQTSLTEITIKTTSALFGYACSKSLSSDRFADFSVTADLDPVVLKLSPSGLTPTVFKRTPNTQEVSTSLQLTPLTKRDNGGCFTQTVNSRSLQSAAEALHFNEGSFPTGNHFSADAGFDTANLTTFEPGKSLEERQFDSCYQWQERNHELRQCAILLSGKPAIQMVHDRLDSECVRAAGRISGGFSVAESWTTGNTYPCNSGPHETFCVWYNTAHTAYTVRNTLRNRCTGYAPDNYGPDYVMFSTNIGNKGGHCYCVVGTCRSQGENYWDKSGRAGGL</sequence>
<reference evidence="1" key="2">
    <citation type="submission" date="2020-04" db="EMBL/GenBank/DDBJ databases">
        <authorList>
            <person name="Santos R.A.C."/>
            <person name="Steenwyk J.L."/>
            <person name="Rivero-Menendez O."/>
            <person name="Mead M.E."/>
            <person name="Silva L.P."/>
            <person name="Bastos R.W."/>
            <person name="Alastruey-Izquierdo A."/>
            <person name="Goldman G.H."/>
            <person name="Rokas A."/>
        </authorList>
    </citation>
    <scope>NUCLEOTIDE SEQUENCE</scope>
    <source>
        <strain evidence="1">CNM-CM6805</strain>
    </source>
</reference>
<dbReference type="OrthoDB" id="3641682at2759"/>
<proteinExistence type="predicted"/>
<gene>
    <name evidence="1" type="ORF">CNMCM6805_002703</name>
</gene>
<dbReference type="EMBL" id="JAAAPX010000016">
    <property type="protein sequence ID" value="KAF4242631.1"/>
    <property type="molecule type" value="Genomic_DNA"/>
</dbReference>
<dbReference type="AlphaFoldDB" id="A0A8H4EFL2"/>
<evidence type="ECO:0000313" key="2">
    <source>
        <dbReference type="Proteomes" id="UP000653565"/>
    </source>
</evidence>
<evidence type="ECO:0000313" key="1">
    <source>
        <dbReference type="EMBL" id="KAF4242631.1"/>
    </source>
</evidence>
<organism evidence="1 2">
    <name type="scientific">Aspergillus fumigatiaffinis</name>
    <dbReference type="NCBI Taxonomy" id="340414"/>
    <lineage>
        <taxon>Eukaryota</taxon>
        <taxon>Fungi</taxon>
        <taxon>Dikarya</taxon>
        <taxon>Ascomycota</taxon>
        <taxon>Pezizomycotina</taxon>
        <taxon>Eurotiomycetes</taxon>
        <taxon>Eurotiomycetidae</taxon>
        <taxon>Eurotiales</taxon>
        <taxon>Aspergillaceae</taxon>
        <taxon>Aspergillus</taxon>
        <taxon>Aspergillus subgen. Fumigati</taxon>
    </lineage>
</organism>
<comment type="caution">
    <text evidence="1">The sequence shown here is derived from an EMBL/GenBank/DDBJ whole genome shotgun (WGS) entry which is preliminary data.</text>
</comment>
<name>A0A8H4EFL2_9EURO</name>